<comment type="caution">
    <text evidence="1">The sequence shown here is derived from an EMBL/GenBank/DDBJ whole genome shotgun (WGS) entry which is preliminary data.</text>
</comment>
<keyword evidence="2" id="KW-1185">Reference proteome</keyword>
<dbReference type="EMBL" id="BMAU01021364">
    <property type="protein sequence ID" value="GFY23586.1"/>
    <property type="molecule type" value="Genomic_DNA"/>
</dbReference>
<dbReference type="AlphaFoldDB" id="A0A8X6VWA8"/>
<proteinExistence type="predicted"/>
<reference evidence="1" key="1">
    <citation type="submission" date="2020-08" db="EMBL/GenBank/DDBJ databases">
        <title>Multicomponent nature underlies the extraordinary mechanical properties of spider dragline silk.</title>
        <authorList>
            <person name="Kono N."/>
            <person name="Nakamura H."/>
            <person name="Mori M."/>
            <person name="Yoshida Y."/>
            <person name="Ohtoshi R."/>
            <person name="Malay A.D."/>
            <person name="Moran D.A.P."/>
            <person name="Tomita M."/>
            <person name="Numata K."/>
            <person name="Arakawa K."/>
        </authorList>
    </citation>
    <scope>NUCLEOTIDE SEQUENCE</scope>
</reference>
<accession>A0A8X6VWA8</accession>
<dbReference type="Proteomes" id="UP000887159">
    <property type="component" value="Unassembled WGS sequence"/>
</dbReference>
<gene>
    <name evidence="1" type="ORF">TNCV_1038851</name>
</gene>
<sequence>MRPSIAYACPVCRYAANTNIKILDTLQNSLICTIVKATRYMPNDDIQITELYLIQHIVNRIEPQVQAYVEVRNHTTRAQLLQDISQFEGMYLSRETQGSSTNYNRNRQDFYVHRMSTDNRRNRNRWNAEVLEQQNDKRDNYRSTYGRKWIPQEPWNREQESVRQG</sequence>
<evidence type="ECO:0000313" key="2">
    <source>
        <dbReference type="Proteomes" id="UP000887159"/>
    </source>
</evidence>
<organism evidence="1 2">
    <name type="scientific">Trichonephila clavipes</name>
    <name type="common">Golden silk orbweaver</name>
    <name type="synonym">Nephila clavipes</name>
    <dbReference type="NCBI Taxonomy" id="2585209"/>
    <lineage>
        <taxon>Eukaryota</taxon>
        <taxon>Metazoa</taxon>
        <taxon>Ecdysozoa</taxon>
        <taxon>Arthropoda</taxon>
        <taxon>Chelicerata</taxon>
        <taxon>Arachnida</taxon>
        <taxon>Araneae</taxon>
        <taxon>Araneomorphae</taxon>
        <taxon>Entelegynae</taxon>
        <taxon>Araneoidea</taxon>
        <taxon>Nephilidae</taxon>
        <taxon>Trichonephila</taxon>
    </lineage>
</organism>
<name>A0A8X6VWA8_TRICX</name>
<evidence type="ECO:0000313" key="1">
    <source>
        <dbReference type="EMBL" id="GFY23586.1"/>
    </source>
</evidence>
<protein>
    <submittedName>
        <fullName evidence="1">Uncharacterized protein</fullName>
    </submittedName>
</protein>